<dbReference type="KEGG" id="vbl:L21SP4_00334"/>
<dbReference type="SUPFAM" id="SSF51215">
    <property type="entry name" value="Regulatory protein AraC"/>
    <property type="match status" value="1"/>
</dbReference>
<dbReference type="OrthoDB" id="9782503at2"/>
<dbReference type="InterPro" id="IPR003313">
    <property type="entry name" value="AraC-bd"/>
</dbReference>
<keyword evidence="7" id="KW-1185">Reference proteome</keyword>
<evidence type="ECO:0000313" key="7">
    <source>
        <dbReference type="Proteomes" id="UP000035268"/>
    </source>
</evidence>
<evidence type="ECO:0000256" key="2">
    <source>
        <dbReference type="ARBA" id="ARBA00023125"/>
    </source>
</evidence>
<dbReference type="InterPro" id="IPR050204">
    <property type="entry name" value="AraC_XylS_family_regulators"/>
</dbReference>
<keyword evidence="3" id="KW-0010">Activator</keyword>
<dbReference type="AlphaFoldDB" id="A0A0G3EFN7"/>
<evidence type="ECO:0000313" key="6">
    <source>
        <dbReference type="EMBL" id="AKJ63615.1"/>
    </source>
</evidence>
<keyword evidence="1" id="KW-0805">Transcription regulation</keyword>
<protein>
    <submittedName>
        <fullName evidence="6">AraC family transcriptional regulator</fullName>
    </submittedName>
</protein>
<dbReference type="SMART" id="SM00342">
    <property type="entry name" value="HTH_ARAC"/>
    <property type="match status" value="1"/>
</dbReference>
<evidence type="ECO:0000256" key="1">
    <source>
        <dbReference type="ARBA" id="ARBA00023015"/>
    </source>
</evidence>
<dbReference type="InterPro" id="IPR009057">
    <property type="entry name" value="Homeodomain-like_sf"/>
</dbReference>
<dbReference type="PANTHER" id="PTHR46796">
    <property type="entry name" value="HTH-TYPE TRANSCRIPTIONAL ACTIVATOR RHAS-RELATED"/>
    <property type="match status" value="1"/>
</dbReference>
<dbReference type="EMBL" id="CP010904">
    <property type="protein sequence ID" value="AKJ63615.1"/>
    <property type="molecule type" value="Genomic_DNA"/>
</dbReference>
<proteinExistence type="predicted"/>
<evidence type="ECO:0000256" key="4">
    <source>
        <dbReference type="ARBA" id="ARBA00023163"/>
    </source>
</evidence>
<dbReference type="SUPFAM" id="SSF46689">
    <property type="entry name" value="Homeodomain-like"/>
    <property type="match status" value="2"/>
</dbReference>
<dbReference type="Pfam" id="PF02311">
    <property type="entry name" value="AraC_binding"/>
    <property type="match status" value="1"/>
</dbReference>
<dbReference type="PRINTS" id="PR00032">
    <property type="entry name" value="HTHARAC"/>
</dbReference>
<keyword evidence="4" id="KW-0804">Transcription</keyword>
<dbReference type="STRING" id="1307763.L21SP4_00334"/>
<reference evidence="6 7" key="2">
    <citation type="journal article" date="2016" name="ISME J.">
        <title>Characterization of the first cultured representative of Verrucomicrobia subdivision 5 indicates the proposal of a novel phylum.</title>
        <authorList>
            <person name="Spring S."/>
            <person name="Bunk B."/>
            <person name="Sproer C."/>
            <person name="Schumann P."/>
            <person name="Rohde M."/>
            <person name="Tindall B.J."/>
            <person name="Klenk H.P."/>
        </authorList>
    </citation>
    <scope>NUCLEOTIDE SEQUENCE [LARGE SCALE GENOMIC DNA]</scope>
    <source>
        <strain evidence="6 7">L21-Fru-AB</strain>
    </source>
</reference>
<dbReference type="PROSITE" id="PS01124">
    <property type="entry name" value="HTH_ARAC_FAMILY_2"/>
    <property type="match status" value="1"/>
</dbReference>
<dbReference type="GO" id="GO:0003700">
    <property type="term" value="F:DNA-binding transcription factor activity"/>
    <property type="evidence" value="ECO:0007669"/>
    <property type="project" value="InterPro"/>
</dbReference>
<dbReference type="Pfam" id="PF12833">
    <property type="entry name" value="HTH_18"/>
    <property type="match status" value="1"/>
</dbReference>
<evidence type="ECO:0000259" key="5">
    <source>
        <dbReference type="PROSITE" id="PS01124"/>
    </source>
</evidence>
<keyword evidence="2" id="KW-0238">DNA-binding</keyword>
<evidence type="ECO:0000256" key="3">
    <source>
        <dbReference type="ARBA" id="ARBA00023159"/>
    </source>
</evidence>
<dbReference type="Gene3D" id="2.60.120.10">
    <property type="entry name" value="Jelly Rolls"/>
    <property type="match status" value="1"/>
</dbReference>
<dbReference type="PROSITE" id="PS00041">
    <property type="entry name" value="HTH_ARAC_FAMILY_1"/>
    <property type="match status" value="1"/>
</dbReference>
<dbReference type="InterPro" id="IPR020449">
    <property type="entry name" value="Tscrpt_reg_AraC-type_HTH"/>
</dbReference>
<reference evidence="7" key="1">
    <citation type="submission" date="2015-02" db="EMBL/GenBank/DDBJ databases">
        <title>Description and complete genome sequence of the first cultured representative of the subdivision 5 of the Verrucomicrobia phylum.</title>
        <authorList>
            <person name="Spring S."/>
            <person name="Bunk B."/>
            <person name="Sproer C."/>
            <person name="Klenk H.-P."/>
        </authorList>
    </citation>
    <scope>NUCLEOTIDE SEQUENCE [LARGE SCALE GENOMIC DNA]</scope>
    <source>
        <strain evidence="7">L21-Fru-AB</strain>
    </source>
</reference>
<dbReference type="Proteomes" id="UP000035268">
    <property type="component" value="Chromosome"/>
</dbReference>
<dbReference type="InterPro" id="IPR014710">
    <property type="entry name" value="RmlC-like_jellyroll"/>
</dbReference>
<dbReference type="InterPro" id="IPR018060">
    <property type="entry name" value="HTH_AraC"/>
</dbReference>
<dbReference type="InterPro" id="IPR037923">
    <property type="entry name" value="HTH-like"/>
</dbReference>
<feature type="domain" description="HTH araC/xylS-type" evidence="5">
    <location>
        <begin position="199"/>
        <end position="297"/>
    </location>
</feature>
<gene>
    <name evidence="6" type="ORF">L21SP4_00334</name>
</gene>
<dbReference type="RefSeq" id="WP_052881028.1">
    <property type="nucleotide sequence ID" value="NZ_CP010904.1"/>
</dbReference>
<organism evidence="6 7">
    <name type="scientific">Kiritimatiella glycovorans</name>
    <dbReference type="NCBI Taxonomy" id="1307763"/>
    <lineage>
        <taxon>Bacteria</taxon>
        <taxon>Pseudomonadati</taxon>
        <taxon>Kiritimatiellota</taxon>
        <taxon>Kiritimatiellia</taxon>
        <taxon>Kiritimatiellales</taxon>
        <taxon>Kiritimatiellaceae</taxon>
        <taxon>Kiritimatiella</taxon>
    </lineage>
</organism>
<dbReference type="InterPro" id="IPR018062">
    <property type="entry name" value="HTH_AraC-typ_CS"/>
</dbReference>
<name>A0A0G3EFN7_9BACT</name>
<sequence>MRGIAPERQITKRPNIPRAARRLASTGLAFEYFRAFSQSTHQYHTHPFVEVLFVLNGTFRHVTADRTYDETRGGVTILNYHQYHTLKTPRGPVELMNLYWDRRRYPAPPLPPSLDRRLHDLIPSHPMLGHRLNRVVHLQLAEPDRPLQLLAMLYAEQERPADGSETAIESLFRLLLIELCRAAPAVVPEHTESIDTPVERVRVYLDEHFNEAVPLDDLCAVARLRRANLCRRFKRYTGLTTGAYLRQRRLAEAVRRLRTTDDKIAVVCLESGFSDLSNFNRLFRQVFGCTPSAFRNEAEECTPLRVEGRR</sequence>
<dbReference type="Gene3D" id="1.10.10.60">
    <property type="entry name" value="Homeodomain-like"/>
    <property type="match status" value="1"/>
</dbReference>
<accession>A0A0G3EFN7</accession>
<dbReference type="GO" id="GO:0043565">
    <property type="term" value="F:sequence-specific DNA binding"/>
    <property type="evidence" value="ECO:0007669"/>
    <property type="project" value="InterPro"/>
</dbReference>